<feature type="domain" description="RAP" evidence="2">
    <location>
        <begin position="891"/>
        <end position="954"/>
    </location>
</feature>
<name>A0AAE0BME7_9CHLO</name>
<organism evidence="3 4">
    <name type="scientific">Cymbomonas tetramitiformis</name>
    <dbReference type="NCBI Taxonomy" id="36881"/>
    <lineage>
        <taxon>Eukaryota</taxon>
        <taxon>Viridiplantae</taxon>
        <taxon>Chlorophyta</taxon>
        <taxon>Pyramimonadophyceae</taxon>
        <taxon>Pyramimonadales</taxon>
        <taxon>Pyramimonadaceae</taxon>
        <taxon>Cymbomonas</taxon>
    </lineage>
</organism>
<dbReference type="PROSITE" id="PS51286">
    <property type="entry name" value="RAP"/>
    <property type="match status" value="1"/>
</dbReference>
<accession>A0AAE0BME7</accession>
<comment type="caution">
    <text evidence="3">The sequence shown here is derived from an EMBL/GenBank/DDBJ whole genome shotgun (WGS) entry which is preliminary data.</text>
</comment>
<evidence type="ECO:0000313" key="4">
    <source>
        <dbReference type="Proteomes" id="UP001190700"/>
    </source>
</evidence>
<dbReference type="AlphaFoldDB" id="A0AAE0BME7"/>
<dbReference type="InterPro" id="IPR050870">
    <property type="entry name" value="FAST_kinase"/>
</dbReference>
<dbReference type="PANTHER" id="PTHR21228">
    <property type="entry name" value="FAST LEU-RICH DOMAIN-CONTAINING"/>
    <property type="match status" value="1"/>
</dbReference>
<sequence length="1068" mass="118914">MRWWLRVVGASGRGAGRQLGVLTTGGSPSPPVTILRESNACSQRRLSEVLRGSQCAAVNMHARAFHAATSSTKLGHVLKVWAAGGANIAANPKTLKHIASSSGPLAAWRLGKHGWSDATGPMTASMLSRGLVGSLSKSPQTHLRECSAGPSLDTRSEAAAGVAETGEVREGYARSDVSAASAKAGKSRRKQAKPNIAWKNEQIVRLEENSSVLGTRFASTERTVLPKKEELNEGDHVAPREIAFQLNKRIVGCESITELEHLVQDRMHTPGQYNSVNVATAFSRLARFRLRNATSRVRGMEGGNAAPKPATLAHLTAITVKHVAHFDFRGLANVVWAVGALKHPLDDLQWLRVLRHLLTLLEQASHSPVLASPLTLTKTQDTKEIQSQELANILIGLARLKYDPELHHPEAGVLPAMSRAMLQRMGTFKAQEVANSVWAFAHLGRLPSLDLMAALELRAMELCSELKVQELSNILWGLATLGRTPPPEILAVLETRVRKYALAKQFSPQDLANSTWGLAKLEHTPRPETLVALEEAALPPLTRPQSPGFKPMELSMFVWSLATSGHTPSAEFLDICERRLEHTLVVQQRQRNTRGSTVSVKALRPLAESHTFDDQALTNIVWAYAMFGRKFRRELSQLIDDQVHDNMEGRAVAALLWGMARLQQKPSQRALSALQTSAMRHAEHLSEKGASNILWAFGTFFHTPQESLLARMQAVLHAYILEGAVQPQALANSMWALAVLDTEPEAHFAEAVQAEAARLFPAFSPQEVCNFLWASVVLGLEPEPKLLEQVNHWLLDVDMSTWTSSEINQLCQVDIAAMHKGWPLAVPKEIQKFCQENWMATSLYTISKLQESVYMELTRSPLQLESIMEPSVPDGILSTDILVRHPSGLEIAVEVDGPNHYLKSQSTIQKLDELRIDGSTRLRNWLLEQRGYAVMVVPWFEWERTKEREAYLTAKIDATVRDYCDRVGELKERKMIYESYARGIQKETKENEIHEEWLRSLRKKELDQWAKLSGMKGYSKMRKAVLLQAICEYEAKNEAGGKPMSDELRTFKDQMERSRADNPRLTAD</sequence>
<protein>
    <recommendedName>
        <fullName evidence="2">RAP domain-containing protein</fullName>
    </recommendedName>
</protein>
<dbReference type="GO" id="GO:0009507">
    <property type="term" value="C:chloroplast"/>
    <property type="evidence" value="ECO:0007669"/>
    <property type="project" value="GOC"/>
</dbReference>
<dbReference type="SMART" id="SM00952">
    <property type="entry name" value="RAP"/>
    <property type="match status" value="1"/>
</dbReference>
<dbReference type="EMBL" id="LGRX02034190">
    <property type="protein sequence ID" value="KAK3238505.1"/>
    <property type="molecule type" value="Genomic_DNA"/>
</dbReference>
<feature type="region of interest" description="Disordered" evidence="1">
    <location>
        <begin position="1039"/>
        <end position="1068"/>
    </location>
</feature>
<proteinExistence type="predicted"/>
<evidence type="ECO:0000313" key="3">
    <source>
        <dbReference type="EMBL" id="KAK3238505.1"/>
    </source>
</evidence>
<dbReference type="GO" id="GO:0035770">
    <property type="term" value="C:ribonucleoprotein granule"/>
    <property type="evidence" value="ECO:0007669"/>
    <property type="project" value="TreeGrafter"/>
</dbReference>
<dbReference type="PANTHER" id="PTHR21228:SF40">
    <property type="entry name" value="LD45607P"/>
    <property type="match status" value="1"/>
</dbReference>
<dbReference type="GO" id="GO:0044528">
    <property type="term" value="P:regulation of mitochondrial mRNA stability"/>
    <property type="evidence" value="ECO:0007669"/>
    <property type="project" value="TreeGrafter"/>
</dbReference>
<dbReference type="GO" id="GO:0003723">
    <property type="term" value="F:RNA binding"/>
    <property type="evidence" value="ECO:0007669"/>
    <property type="project" value="TreeGrafter"/>
</dbReference>
<keyword evidence="4" id="KW-1185">Reference proteome</keyword>
<dbReference type="Pfam" id="PF08373">
    <property type="entry name" value="RAP"/>
    <property type="match status" value="1"/>
</dbReference>
<gene>
    <name evidence="3" type="ORF">CYMTET_51489</name>
</gene>
<dbReference type="GO" id="GO:1901259">
    <property type="term" value="P:chloroplast rRNA processing"/>
    <property type="evidence" value="ECO:0007669"/>
    <property type="project" value="TreeGrafter"/>
</dbReference>
<dbReference type="GO" id="GO:0000963">
    <property type="term" value="P:mitochondrial RNA processing"/>
    <property type="evidence" value="ECO:0007669"/>
    <property type="project" value="TreeGrafter"/>
</dbReference>
<evidence type="ECO:0000256" key="1">
    <source>
        <dbReference type="SAM" id="MobiDB-lite"/>
    </source>
</evidence>
<evidence type="ECO:0000259" key="2">
    <source>
        <dbReference type="PROSITE" id="PS51286"/>
    </source>
</evidence>
<reference evidence="3 4" key="1">
    <citation type="journal article" date="2015" name="Genome Biol. Evol.">
        <title>Comparative Genomics of a Bacterivorous Green Alga Reveals Evolutionary Causalities and Consequences of Phago-Mixotrophic Mode of Nutrition.</title>
        <authorList>
            <person name="Burns J.A."/>
            <person name="Paasch A."/>
            <person name="Narechania A."/>
            <person name="Kim E."/>
        </authorList>
    </citation>
    <scope>NUCLEOTIDE SEQUENCE [LARGE SCALE GENOMIC DNA]</scope>
    <source>
        <strain evidence="3 4">PLY_AMNH</strain>
    </source>
</reference>
<dbReference type="Proteomes" id="UP001190700">
    <property type="component" value="Unassembled WGS sequence"/>
</dbReference>
<feature type="region of interest" description="Disordered" evidence="1">
    <location>
        <begin position="138"/>
        <end position="193"/>
    </location>
</feature>
<dbReference type="GO" id="GO:0005759">
    <property type="term" value="C:mitochondrial matrix"/>
    <property type="evidence" value="ECO:0007669"/>
    <property type="project" value="TreeGrafter"/>
</dbReference>
<dbReference type="InterPro" id="IPR013584">
    <property type="entry name" value="RAP"/>
</dbReference>